<accession>A0ACC0M4H9</accession>
<keyword evidence="2" id="KW-1185">Reference proteome</keyword>
<sequence>MARVTRTQRINFPGLPKYVPIRYPQSSHQKIIRSTNGFTDTTCQFNIIKYKNVFPISIINFPKQQFKGHREVRKYVTCLTTHLDPKLMQSNNPERA</sequence>
<dbReference type="EMBL" id="CM046397">
    <property type="protein sequence ID" value="KAI8535814.1"/>
    <property type="molecule type" value="Genomic_DNA"/>
</dbReference>
<gene>
    <name evidence="1" type="ORF">RHMOL_Rhmol10G0203500</name>
</gene>
<comment type="caution">
    <text evidence="1">The sequence shown here is derived from an EMBL/GenBank/DDBJ whole genome shotgun (WGS) entry which is preliminary data.</text>
</comment>
<proteinExistence type="predicted"/>
<dbReference type="Proteomes" id="UP001062846">
    <property type="component" value="Chromosome 10"/>
</dbReference>
<organism evidence="1 2">
    <name type="scientific">Rhododendron molle</name>
    <name type="common">Chinese azalea</name>
    <name type="synonym">Azalea mollis</name>
    <dbReference type="NCBI Taxonomy" id="49168"/>
    <lineage>
        <taxon>Eukaryota</taxon>
        <taxon>Viridiplantae</taxon>
        <taxon>Streptophyta</taxon>
        <taxon>Embryophyta</taxon>
        <taxon>Tracheophyta</taxon>
        <taxon>Spermatophyta</taxon>
        <taxon>Magnoliopsida</taxon>
        <taxon>eudicotyledons</taxon>
        <taxon>Gunneridae</taxon>
        <taxon>Pentapetalae</taxon>
        <taxon>asterids</taxon>
        <taxon>Ericales</taxon>
        <taxon>Ericaceae</taxon>
        <taxon>Ericoideae</taxon>
        <taxon>Rhodoreae</taxon>
        <taxon>Rhododendron</taxon>
    </lineage>
</organism>
<reference evidence="1" key="1">
    <citation type="submission" date="2022-02" db="EMBL/GenBank/DDBJ databases">
        <title>Plant Genome Project.</title>
        <authorList>
            <person name="Zhang R.-G."/>
        </authorList>
    </citation>
    <scope>NUCLEOTIDE SEQUENCE</scope>
    <source>
        <strain evidence="1">AT1</strain>
    </source>
</reference>
<evidence type="ECO:0000313" key="1">
    <source>
        <dbReference type="EMBL" id="KAI8535814.1"/>
    </source>
</evidence>
<name>A0ACC0M4H9_RHOML</name>
<evidence type="ECO:0000313" key="2">
    <source>
        <dbReference type="Proteomes" id="UP001062846"/>
    </source>
</evidence>
<protein>
    <submittedName>
        <fullName evidence="1">Uncharacterized protein</fullName>
    </submittedName>
</protein>